<dbReference type="EMBL" id="JBHLUD010000006">
    <property type="protein sequence ID" value="MFC0543664.1"/>
    <property type="molecule type" value="Genomic_DNA"/>
</dbReference>
<comment type="caution">
    <text evidence="1">The sequence shown here is derived from an EMBL/GenBank/DDBJ whole genome shotgun (WGS) entry which is preliminary data.</text>
</comment>
<evidence type="ECO:0000313" key="1">
    <source>
        <dbReference type="EMBL" id="MFC0543664.1"/>
    </source>
</evidence>
<dbReference type="Proteomes" id="UP001589810">
    <property type="component" value="Unassembled WGS sequence"/>
</dbReference>
<dbReference type="RefSeq" id="WP_273940212.1">
    <property type="nucleotide sequence ID" value="NZ_CP097263.1"/>
</dbReference>
<name>A0ABV6MTP2_9PSEU</name>
<proteinExistence type="predicted"/>
<evidence type="ECO:0000313" key="2">
    <source>
        <dbReference type="Proteomes" id="UP001589810"/>
    </source>
</evidence>
<keyword evidence="2" id="KW-1185">Reference proteome</keyword>
<protein>
    <submittedName>
        <fullName evidence="1">Uncharacterized protein</fullName>
    </submittedName>
</protein>
<sequence length="62" mass="6530">MALTMASTVTAGVAVPAAVMLSRREPAVTVVPVEIETATVVNRDTGIGLGYRPDIKRWVFGS</sequence>
<accession>A0ABV6MTP2</accession>
<gene>
    <name evidence="1" type="ORF">ACFFH7_19330</name>
</gene>
<reference evidence="1 2" key="1">
    <citation type="submission" date="2024-09" db="EMBL/GenBank/DDBJ databases">
        <authorList>
            <person name="Sun Q."/>
            <person name="Mori K."/>
        </authorList>
    </citation>
    <scope>NUCLEOTIDE SEQUENCE [LARGE SCALE GENOMIC DNA]</scope>
    <source>
        <strain evidence="1 2">TBRC 1432</strain>
    </source>
</reference>
<organism evidence="1 2">
    <name type="scientific">Kutzneria chonburiensis</name>
    <dbReference type="NCBI Taxonomy" id="1483604"/>
    <lineage>
        <taxon>Bacteria</taxon>
        <taxon>Bacillati</taxon>
        <taxon>Actinomycetota</taxon>
        <taxon>Actinomycetes</taxon>
        <taxon>Pseudonocardiales</taxon>
        <taxon>Pseudonocardiaceae</taxon>
        <taxon>Kutzneria</taxon>
    </lineage>
</organism>